<evidence type="ECO:0000256" key="1">
    <source>
        <dbReference type="SAM" id="SignalP"/>
    </source>
</evidence>
<feature type="chain" id="PRO_5040367570" evidence="1">
    <location>
        <begin position="22"/>
        <end position="204"/>
    </location>
</feature>
<keyword evidence="3" id="KW-1185">Reference proteome</keyword>
<keyword evidence="1" id="KW-0732">Signal</keyword>
<evidence type="ECO:0000313" key="3">
    <source>
        <dbReference type="Proteomes" id="UP000807469"/>
    </source>
</evidence>
<feature type="signal peptide" evidence="1">
    <location>
        <begin position="1"/>
        <end position="21"/>
    </location>
</feature>
<dbReference type="EMBL" id="MU155154">
    <property type="protein sequence ID" value="KAF9483368.1"/>
    <property type="molecule type" value="Genomic_DNA"/>
</dbReference>
<accession>A0A9P6D582</accession>
<dbReference type="AlphaFoldDB" id="A0A9P6D582"/>
<reference evidence="2" key="1">
    <citation type="submission" date="2020-11" db="EMBL/GenBank/DDBJ databases">
        <authorList>
            <consortium name="DOE Joint Genome Institute"/>
            <person name="Ahrendt S."/>
            <person name="Riley R."/>
            <person name="Andreopoulos W."/>
            <person name="Labutti K."/>
            <person name="Pangilinan J."/>
            <person name="Ruiz-Duenas F.J."/>
            <person name="Barrasa J.M."/>
            <person name="Sanchez-Garcia M."/>
            <person name="Camarero S."/>
            <person name="Miyauchi S."/>
            <person name="Serrano A."/>
            <person name="Linde D."/>
            <person name="Babiker R."/>
            <person name="Drula E."/>
            <person name="Ayuso-Fernandez I."/>
            <person name="Pacheco R."/>
            <person name="Padilla G."/>
            <person name="Ferreira P."/>
            <person name="Barriuso J."/>
            <person name="Kellner H."/>
            <person name="Castanera R."/>
            <person name="Alfaro M."/>
            <person name="Ramirez L."/>
            <person name="Pisabarro A.G."/>
            <person name="Kuo A."/>
            <person name="Tritt A."/>
            <person name="Lipzen A."/>
            <person name="He G."/>
            <person name="Yan M."/>
            <person name="Ng V."/>
            <person name="Cullen D."/>
            <person name="Martin F."/>
            <person name="Rosso M.-N."/>
            <person name="Henrissat B."/>
            <person name="Hibbett D."/>
            <person name="Martinez A.T."/>
            <person name="Grigoriev I.V."/>
        </authorList>
    </citation>
    <scope>NUCLEOTIDE SEQUENCE</scope>
    <source>
        <strain evidence="2">CIRM-BRFM 674</strain>
    </source>
</reference>
<proteinExistence type="predicted"/>
<dbReference type="OrthoDB" id="3236720at2759"/>
<comment type="caution">
    <text evidence="2">The sequence shown here is derived from an EMBL/GenBank/DDBJ whole genome shotgun (WGS) entry which is preliminary data.</text>
</comment>
<sequence>MLSKLFSTLVVLFAVVSTVVSSPVNAVSLASHRAGISFNNWGHLSSLANFDNFYGRDNFIGSISRQKFIEQDRHLVCRTQSVEIVQQRLLVIQEMAKRILTEQVCDVETQTIVFEQFHSSLGLFRRDLRRTSGHRVGFDRSISNHFRDVVQVDGSLTNHNFGFSGHDLGRNYVVFGGSNWNDRTSPASVFSAYSAAHQAINRFH</sequence>
<organism evidence="2 3">
    <name type="scientific">Pholiota conissans</name>
    <dbReference type="NCBI Taxonomy" id="109636"/>
    <lineage>
        <taxon>Eukaryota</taxon>
        <taxon>Fungi</taxon>
        <taxon>Dikarya</taxon>
        <taxon>Basidiomycota</taxon>
        <taxon>Agaricomycotina</taxon>
        <taxon>Agaricomycetes</taxon>
        <taxon>Agaricomycetidae</taxon>
        <taxon>Agaricales</taxon>
        <taxon>Agaricineae</taxon>
        <taxon>Strophariaceae</taxon>
        <taxon>Pholiota</taxon>
    </lineage>
</organism>
<evidence type="ECO:0000313" key="2">
    <source>
        <dbReference type="EMBL" id="KAF9483368.1"/>
    </source>
</evidence>
<name>A0A9P6D582_9AGAR</name>
<gene>
    <name evidence="2" type="ORF">BDN70DRAFT_873867</name>
</gene>
<dbReference type="Proteomes" id="UP000807469">
    <property type="component" value="Unassembled WGS sequence"/>
</dbReference>
<protein>
    <submittedName>
        <fullName evidence="2">Uncharacterized protein</fullName>
    </submittedName>
</protein>